<evidence type="ECO:0000256" key="9">
    <source>
        <dbReference type="ARBA" id="ARBA00023242"/>
    </source>
</evidence>
<dbReference type="Gene3D" id="3.30.1370.50">
    <property type="entry name" value="R3H-like domain"/>
    <property type="match status" value="1"/>
</dbReference>
<dbReference type="GO" id="GO:0000981">
    <property type="term" value="F:DNA-binding transcription factor activity, RNA polymerase II-specific"/>
    <property type="evidence" value="ECO:0007669"/>
    <property type="project" value="TreeGrafter"/>
</dbReference>
<reference evidence="15" key="1">
    <citation type="journal article" date="2015" name="J. Med. Entomol.">
        <title>A Deep Insight Into the Sialotranscriptome of the Chagas Disease Vector, Panstrongylus megistus (Hemiptera: Heteroptera).</title>
        <authorList>
            <person name="Ribeiro J.M."/>
            <person name="Schwarz A."/>
            <person name="Francischetti I.M."/>
        </authorList>
    </citation>
    <scope>NUCLEOTIDE SEQUENCE</scope>
    <source>
        <tissue evidence="15">Salivary glands</tissue>
    </source>
</reference>
<feature type="non-terminal residue" evidence="15">
    <location>
        <position position="1"/>
    </location>
</feature>
<feature type="compositionally biased region" description="Basic and acidic residues" evidence="11">
    <location>
        <begin position="141"/>
        <end position="154"/>
    </location>
</feature>
<dbReference type="InterPro" id="IPR001841">
    <property type="entry name" value="Znf_RING"/>
</dbReference>
<feature type="region of interest" description="Disordered" evidence="11">
    <location>
        <begin position="132"/>
        <end position="207"/>
    </location>
</feature>
<dbReference type="PANTHER" id="PTHR12360">
    <property type="entry name" value="NUCLEAR TRANSCRIPTION FACTOR, X-BOX BINDING 1 NFX1"/>
    <property type="match status" value="1"/>
</dbReference>
<feature type="region of interest" description="Disordered" evidence="11">
    <location>
        <begin position="1"/>
        <end position="120"/>
    </location>
</feature>
<dbReference type="PANTHER" id="PTHR12360:SF12">
    <property type="entry name" value="TRANSCRIPTIONAL REPRESSOR NF-X1"/>
    <property type="match status" value="1"/>
</dbReference>
<evidence type="ECO:0000259" key="13">
    <source>
        <dbReference type="PROSITE" id="PS50089"/>
    </source>
</evidence>
<name>A0A069DY12_9HEMI</name>
<feature type="compositionally biased region" description="Basic and acidic residues" evidence="11">
    <location>
        <begin position="196"/>
        <end position="207"/>
    </location>
</feature>
<feature type="domain" description="R3H" evidence="14">
    <location>
        <begin position="851"/>
        <end position="919"/>
    </location>
</feature>
<feature type="domain" description="RING-type" evidence="13">
    <location>
        <begin position="227"/>
        <end position="274"/>
    </location>
</feature>
<dbReference type="SUPFAM" id="SSF82708">
    <property type="entry name" value="R3H domain"/>
    <property type="match status" value="1"/>
</dbReference>
<feature type="region of interest" description="Disordered" evidence="11">
    <location>
        <begin position="994"/>
        <end position="1033"/>
    </location>
</feature>
<evidence type="ECO:0000256" key="8">
    <source>
        <dbReference type="ARBA" id="ARBA00023163"/>
    </source>
</evidence>
<keyword evidence="4" id="KW-0677">Repeat</keyword>
<evidence type="ECO:0000256" key="11">
    <source>
        <dbReference type="SAM" id="MobiDB-lite"/>
    </source>
</evidence>
<dbReference type="SUPFAM" id="SSF57850">
    <property type="entry name" value="RING/U-box"/>
    <property type="match status" value="1"/>
</dbReference>
<protein>
    <submittedName>
        <fullName evidence="15">Putative transcription factor nf-x1</fullName>
    </submittedName>
</protein>
<keyword evidence="5 10" id="KW-0863">Zinc-finger</keyword>
<dbReference type="SMART" id="SM00438">
    <property type="entry name" value="ZnF_NFX"/>
    <property type="match status" value="9"/>
</dbReference>
<dbReference type="EMBL" id="GBGD01000277">
    <property type="protein sequence ID" value="JAC88612.1"/>
    <property type="molecule type" value="mRNA"/>
</dbReference>
<dbReference type="GO" id="GO:0008270">
    <property type="term" value="F:zinc ion binding"/>
    <property type="evidence" value="ECO:0007669"/>
    <property type="project" value="UniProtKB-KW"/>
</dbReference>
<dbReference type="PROSITE" id="PS51061">
    <property type="entry name" value="R3H"/>
    <property type="match status" value="1"/>
</dbReference>
<dbReference type="InterPro" id="IPR036867">
    <property type="entry name" value="R3H_dom_sf"/>
</dbReference>
<dbReference type="InterPro" id="IPR034078">
    <property type="entry name" value="NFX1_fam"/>
</dbReference>
<evidence type="ECO:0000256" key="7">
    <source>
        <dbReference type="ARBA" id="ARBA00023015"/>
    </source>
</evidence>
<feature type="compositionally biased region" description="Polar residues" evidence="11">
    <location>
        <begin position="1"/>
        <end position="18"/>
    </location>
</feature>
<evidence type="ECO:0000256" key="3">
    <source>
        <dbReference type="ARBA" id="ARBA00022723"/>
    </source>
</evidence>
<dbReference type="InterPro" id="IPR000967">
    <property type="entry name" value="Znf_NFX1"/>
</dbReference>
<keyword evidence="3" id="KW-0479">Metal-binding</keyword>
<dbReference type="GO" id="GO:0000122">
    <property type="term" value="P:negative regulation of transcription by RNA polymerase II"/>
    <property type="evidence" value="ECO:0007669"/>
    <property type="project" value="TreeGrafter"/>
</dbReference>
<feature type="compositionally biased region" description="Low complexity" evidence="11">
    <location>
        <begin position="27"/>
        <end position="45"/>
    </location>
</feature>
<evidence type="ECO:0000256" key="6">
    <source>
        <dbReference type="ARBA" id="ARBA00022833"/>
    </source>
</evidence>
<evidence type="ECO:0000256" key="1">
    <source>
        <dbReference type="ARBA" id="ARBA00004123"/>
    </source>
</evidence>
<evidence type="ECO:0000256" key="10">
    <source>
        <dbReference type="PROSITE-ProRule" id="PRU00175"/>
    </source>
</evidence>
<comment type="subcellular location">
    <subcellularLocation>
        <location evidence="1">Nucleus</location>
    </subcellularLocation>
</comment>
<dbReference type="GO" id="GO:0005634">
    <property type="term" value="C:nucleus"/>
    <property type="evidence" value="ECO:0007669"/>
    <property type="project" value="UniProtKB-SubCell"/>
</dbReference>
<evidence type="ECO:0000259" key="12">
    <source>
        <dbReference type="PROSITE" id="PS50016"/>
    </source>
</evidence>
<dbReference type="PROSITE" id="PS50016">
    <property type="entry name" value="ZF_PHD_2"/>
    <property type="match status" value="1"/>
</dbReference>
<dbReference type="SMART" id="SM00393">
    <property type="entry name" value="R3H"/>
    <property type="match status" value="1"/>
</dbReference>
<proteinExistence type="evidence at transcript level"/>
<keyword evidence="7" id="KW-0805">Transcription regulation</keyword>
<evidence type="ECO:0000313" key="15">
    <source>
        <dbReference type="EMBL" id="JAC88612.1"/>
    </source>
</evidence>
<organism evidence="15">
    <name type="scientific">Panstrongylus megistus</name>
    <dbReference type="NCBI Taxonomy" id="65343"/>
    <lineage>
        <taxon>Eukaryota</taxon>
        <taxon>Metazoa</taxon>
        <taxon>Ecdysozoa</taxon>
        <taxon>Arthropoda</taxon>
        <taxon>Hexapoda</taxon>
        <taxon>Insecta</taxon>
        <taxon>Pterygota</taxon>
        <taxon>Neoptera</taxon>
        <taxon>Paraneoptera</taxon>
        <taxon>Hemiptera</taxon>
        <taxon>Heteroptera</taxon>
        <taxon>Panheteroptera</taxon>
        <taxon>Cimicomorpha</taxon>
        <taxon>Reduviidae</taxon>
        <taxon>Triatominae</taxon>
        <taxon>Panstrongylus</taxon>
    </lineage>
</organism>
<dbReference type="Pfam" id="PF01422">
    <property type="entry name" value="zf-NF-X1"/>
    <property type="match status" value="7"/>
</dbReference>
<accession>A0A069DY12</accession>
<sequence length="1033" mass="113884">NTGQSNSQSRSGMWSANNGGAVPKYSNTANLTGNGGNNRRTISNNHGRMSGGSRNGAVDRFHRHPRQMNYGQRGGAGGGQALWNNHFNGYQNNNYQRSNQNTTTTNGTNSSGWEAKSQGRRKLLSEAASLLNGTSLTSNENHSHSEQETEKEDNQSQQDSPKTTAGAVRITGRTFKAKGVPLNRRENTGSYHHWRAREDKRNKNKEDLVSDQRERLTNQLYRGTLECLVCCERIRQSEAVWSCSNCQNVLHLKCTIKWASSSRDENGWRCPACQNVTKTIPSEYFCMCGKVVNPEWVRGETPHCCGQICGKTKGCPHACTLLCHPGPCPPCCANVERSCGCGRTSQVVLCSSTVDILCSDICGRSLNCGIHSCKEVCHTGLCKPCSKTVLQECHCGRNPRELPCDGNLHISEEKSVPKYSCDQFCPRQLACGLHSCPLNCHPGDCPQCSRDPAIVKTCPCGKEALLPGERTVCTDPIRLCKGVCNKELPCGEPNNRHFCKSFCHEGDCPPCDLTTPVMCRCGFMAKDLPCAQLTTSPTDARCQKRCTKKRSCGKHKCNQLCCIEVEHVCPLPCNKNLSCGQHRCTQLCHKGHCMPCLAASFEELHCECGKTVVMPPVPCGTRPPACSEPCSRSHPCGHQPLHTCHSWPECPPCSVLTSTFCFGAHELRKAVPCHMGEFSCGRACGRALPCGHKCNRLCHADACNTAGPCTQACTVPRQSVCDHPCGAPCHPDRPCPTNQPCQTKVQVTCECGRRAVTRTCSENSSEYNRIATSLLAAKMADVRAGKSVDTSDVALAASRMSLKTLECNDECKLQERNLRLAIGLQIVNPDLSSKLNPRYSESMKQWAKKDRRFCEMVHDKLTQLVQLAKTSRQKSRSYSFQSMGAAKRQFVHEYCEHFGVESIAYDPEPNRNIVATAYKDKCWLPSYSLLEVVQRESGHRKVPSLLPSMKKDVIIKESTQLVPVRPKLQPAITNVNNQAINQQQNPSTVGELKVGHETYEETEEQAEAEGYNKKSDNKTNCDNEYGGDTDGRS</sequence>
<dbReference type="InterPro" id="IPR019787">
    <property type="entry name" value="Znf_PHD-finger"/>
</dbReference>
<evidence type="ECO:0000256" key="4">
    <source>
        <dbReference type="ARBA" id="ARBA00022737"/>
    </source>
</evidence>
<dbReference type="GO" id="GO:0000977">
    <property type="term" value="F:RNA polymerase II transcription regulatory region sequence-specific DNA binding"/>
    <property type="evidence" value="ECO:0007669"/>
    <property type="project" value="TreeGrafter"/>
</dbReference>
<dbReference type="AlphaFoldDB" id="A0A069DY12"/>
<comment type="similarity">
    <text evidence="2">Belongs to the NFX1 family.</text>
</comment>
<dbReference type="CDD" id="cd06008">
    <property type="entry name" value="NF-X1-zinc-finger"/>
    <property type="match status" value="4"/>
</dbReference>
<keyword evidence="9" id="KW-0539">Nucleus</keyword>
<evidence type="ECO:0000256" key="5">
    <source>
        <dbReference type="ARBA" id="ARBA00022771"/>
    </source>
</evidence>
<feature type="compositionally biased region" description="Low complexity" evidence="11">
    <location>
        <begin position="84"/>
        <end position="112"/>
    </location>
</feature>
<dbReference type="InterPro" id="IPR001374">
    <property type="entry name" value="R3H_dom"/>
</dbReference>
<dbReference type="PROSITE" id="PS50089">
    <property type="entry name" value="ZF_RING_2"/>
    <property type="match status" value="1"/>
</dbReference>
<dbReference type="Pfam" id="PF01424">
    <property type="entry name" value="R3H"/>
    <property type="match status" value="1"/>
</dbReference>
<evidence type="ECO:0000259" key="14">
    <source>
        <dbReference type="PROSITE" id="PS51061"/>
    </source>
</evidence>
<feature type="domain" description="PHD-type" evidence="12">
    <location>
        <begin position="224"/>
        <end position="276"/>
    </location>
</feature>
<evidence type="ECO:0000256" key="2">
    <source>
        <dbReference type="ARBA" id="ARBA00007269"/>
    </source>
</evidence>
<keyword evidence="6" id="KW-0862">Zinc</keyword>
<feature type="compositionally biased region" description="Basic and acidic residues" evidence="11">
    <location>
        <begin position="1010"/>
        <end position="1021"/>
    </location>
</feature>
<keyword evidence="8" id="KW-0804">Transcription</keyword>